<dbReference type="SUPFAM" id="SSF56059">
    <property type="entry name" value="Glutathione synthetase ATP-binding domain-like"/>
    <property type="match status" value="1"/>
</dbReference>
<dbReference type="InterPro" id="IPR016181">
    <property type="entry name" value="Acyl_CoA_acyltransferase"/>
</dbReference>
<dbReference type="InterPro" id="IPR016102">
    <property type="entry name" value="Succinyl-CoA_synth-like"/>
</dbReference>
<organism evidence="8 9">
    <name type="scientific">Variovorax guangxiensis</name>
    <dbReference type="NCBI Taxonomy" id="1775474"/>
    <lineage>
        <taxon>Bacteria</taxon>
        <taxon>Pseudomonadati</taxon>
        <taxon>Pseudomonadota</taxon>
        <taxon>Betaproteobacteria</taxon>
        <taxon>Burkholderiales</taxon>
        <taxon>Comamonadaceae</taxon>
        <taxon>Variovorax</taxon>
    </lineage>
</organism>
<dbReference type="Pfam" id="PF13549">
    <property type="entry name" value="ATP-grasp_5"/>
    <property type="match status" value="1"/>
</dbReference>
<dbReference type="PROSITE" id="PS51186">
    <property type="entry name" value="GNAT"/>
    <property type="match status" value="1"/>
</dbReference>
<keyword evidence="8" id="KW-0808">Transferase</keyword>
<dbReference type="InterPro" id="IPR011761">
    <property type="entry name" value="ATP-grasp"/>
</dbReference>
<dbReference type="Gene3D" id="3.40.50.720">
    <property type="entry name" value="NAD(P)-binding Rossmann-like Domain"/>
    <property type="match status" value="1"/>
</dbReference>
<dbReference type="FunFam" id="3.30.1490.20:FF:000020">
    <property type="entry name" value="Protein lysine acetyltransferase"/>
    <property type="match status" value="1"/>
</dbReference>
<evidence type="ECO:0000313" key="8">
    <source>
        <dbReference type="EMBL" id="RUR66336.1"/>
    </source>
</evidence>
<name>A0A3S1EY84_9BURK</name>
<dbReference type="Gene3D" id="3.30.470.20">
    <property type="entry name" value="ATP-grasp fold, B domain"/>
    <property type="match status" value="1"/>
</dbReference>
<dbReference type="SMART" id="SM00881">
    <property type="entry name" value="CoA_binding"/>
    <property type="match status" value="1"/>
</dbReference>
<dbReference type="InterPro" id="IPR032875">
    <property type="entry name" value="Succ_CoA_lig_flav_dom"/>
</dbReference>
<dbReference type="GO" id="GO:0046872">
    <property type="term" value="F:metal ion binding"/>
    <property type="evidence" value="ECO:0007669"/>
    <property type="project" value="InterPro"/>
</dbReference>
<evidence type="ECO:0000259" key="6">
    <source>
        <dbReference type="PROSITE" id="PS50975"/>
    </source>
</evidence>
<evidence type="ECO:0000259" key="7">
    <source>
        <dbReference type="PROSITE" id="PS51186"/>
    </source>
</evidence>
<dbReference type="SUPFAM" id="SSF51735">
    <property type="entry name" value="NAD(P)-binding Rossmann-fold domains"/>
    <property type="match status" value="1"/>
</dbReference>
<dbReference type="GO" id="GO:0043758">
    <property type="term" value="F:acetate-CoA ligase (ADP-forming) activity"/>
    <property type="evidence" value="ECO:0007669"/>
    <property type="project" value="InterPro"/>
</dbReference>
<dbReference type="OrthoDB" id="9807426at2"/>
<comment type="similarity">
    <text evidence="4">In the N-terminal section; belongs to the acetate CoA ligase alpha subunit family.</text>
</comment>
<dbReference type="SUPFAM" id="SSF55729">
    <property type="entry name" value="Acyl-CoA N-acyltransferases (Nat)"/>
    <property type="match status" value="1"/>
</dbReference>
<dbReference type="InterPro" id="IPR000182">
    <property type="entry name" value="GNAT_dom"/>
</dbReference>
<proteinExistence type="inferred from homology"/>
<dbReference type="Gene3D" id="3.40.50.261">
    <property type="entry name" value="Succinyl-CoA synthetase domains"/>
    <property type="match status" value="2"/>
</dbReference>
<dbReference type="InterPro" id="IPR003781">
    <property type="entry name" value="CoA-bd"/>
</dbReference>
<dbReference type="Pfam" id="PF13380">
    <property type="entry name" value="CoA_binding_2"/>
    <property type="match status" value="1"/>
</dbReference>
<evidence type="ECO:0000256" key="1">
    <source>
        <dbReference type="ARBA" id="ARBA00022598"/>
    </source>
</evidence>
<dbReference type="Pfam" id="PF19045">
    <property type="entry name" value="Ligase_CoA_2"/>
    <property type="match status" value="1"/>
</dbReference>
<protein>
    <submittedName>
        <fullName evidence="8">GNAT family N-acetyltransferase</fullName>
    </submittedName>
</protein>
<dbReference type="InterPro" id="IPR051538">
    <property type="entry name" value="Acyl-CoA_Synth/Transferase"/>
</dbReference>
<evidence type="ECO:0000256" key="5">
    <source>
        <dbReference type="PROSITE-ProRule" id="PRU00409"/>
    </source>
</evidence>
<evidence type="ECO:0000313" key="9">
    <source>
        <dbReference type="Proteomes" id="UP000281118"/>
    </source>
</evidence>
<dbReference type="InterPro" id="IPR013815">
    <property type="entry name" value="ATP_grasp_subdomain_1"/>
</dbReference>
<dbReference type="InterPro" id="IPR036291">
    <property type="entry name" value="NAD(P)-bd_dom_sf"/>
</dbReference>
<dbReference type="GO" id="GO:0005524">
    <property type="term" value="F:ATP binding"/>
    <property type="evidence" value="ECO:0007669"/>
    <property type="project" value="UniProtKB-UniRule"/>
</dbReference>
<dbReference type="PROSITE" id="PS50975">
    <property type="entry name" value="ATP_GRASP"/>
    <property type="match status" value="1"/>
</dbReference>
<feature type="domain" description="N-acetyltransferase" evidence="7">
    <location>
        <begin position="728"/>
        <end position="886"/>
    </location>
</feature>
<dbReference type="EMBL" id="RXFT01000001">
    <property type="protein sequence ID" value="RUR66336.1"/>
    <property type="molecule type" value="Genomic_DNA"/>
</dbReference>
<dbReference type="PANTHER" id="PTHR43334">
    <property type="entry name" value="ACETATE--COA LIGASE [ADP-FORMING]"/>
    <property type="match status" value="1"/>
</dbReference>
<dbReference type="InterPro" id="IPR043938">
    <property type="entry name" value="Ligase_CoA_dom"/>
</dbReference>
<dbReference type="PANTHER" id="PTHR43334:SF1">
    <property type="entry name" value="3-HYDROXYPROPIONATE--COA LIGASE [ADP-FORMING]"/>
    <property type="match status" value="1"/>
</dbReference>
<dbReference type="RefSeq" id="WP_126019893.1">
    <property type="nucleotide sequence ID" value="NZ_RXFT01000001.1"/>
</dbReference>
<evidence type="ECO:0000256" key="4">
    <source>
        <dbReference type="ARBA" id="ARBA00060888"/>
    </source>
</evidence>
<gene>
    <name evidence="8" type="ORF">EJP67_04605</name>
</gene>
<dbReference type="Pfam" id="PF00583">
    <property type="entry name" value="Acetyltransf_1"/>
    <property type="match status" value="1"/>
</dbReference>
<feature type="domain" description="ATP-grasp" evidence="6">
    <location>
        <begin position="489"/>
        <end position="526"/>
    </location>
</feature>
<sequence length="887" mass="93878">MSIRHLDRLLSPASVAVFGASNRPASVGATVWRNLRAGGFKGAVHGVNPKHGSLDGVPVFPDAAHLPAAPDLALICTPPATVAPLVAELGALGTRAAVIITAGLDPRQKQAALDAARPFTLRLLGPNCLGLLSPHIGLNASFAHTDALAGDVAFVSQSGALVTAVLDWTRSRGVGLSHLVSLGEHCDVDFGDLLDHLASDARTRSILLYVESIESPRKFMSAARAAARNKPVIVLKAGRAGHGIAAAASHTGALAGSDAVYDAALRRAGMLRVDTLQELFVAAETLSRFRGNGDGRLTVMTNGGGAGVMAADAAAREGVALADPGCALLARLDALLPANWSRANPIDIIGDAPAERYAETLGALLADASAGAVLFMHAPTAIVRSEDIARACLPLVRGHASRVMSAWLGDDAVAQARRLFEDAGVADYATPEEAVHAFAMLQTYRRNQEILMETPGAGNGAVPDAAAVRATLGSALAEQREWLGEQEAKSLLRAYGIETVPTVAVAPTAGAAVEAAKGLGYPVALKILSRDITHKSDVGGVRLGLCDEAALRVAAGEMLEAVRNARPLARIDGFTVQHSVHRPHAQEIIVGASVDPVFGPVILFGHGGTAVEVAGDTAVALPPLNRALAAELVSRTRVSRLLAGYRDHPPARLDALHDVLVAVSRMLADLPQLAELDINPLWVDENGALALDARMRVSRMPAHGTGRFAILPYPDQWVRTQTWNGRDIVVRPIRPEDEPQHRSFLESLDAEDMRMRFFSVRKEMARSELARLTQIDYDREMAFIAEDIDAQGHARTLGVARTVSDPDNVEAEFAIVVRSELKGQGLGAILFDRLIEHARSRGTARLVGVVLRENARMLKLAAAMGFKADPAEPPSSGLRRMVLQLRA</sequence>
<evidence type="ECO:0000256" key="2">
    <source>
        <dbReference type="ARBA" id="ARBA00022741"/>
    </source>
</evidence>
<keyword evidence="1" id="KW-0436">Ligase</keyword>
<dbReference type="GO" id="GO:0016747">
    <property type="term" value="F:acyltransferase activity, transferring groups other than amino-acyl groups"/>
    <property type="evidence" value="ECO:0007669"/>
    <property type="project" value="InterPro"/>
</dbReference>
<accession>A0A3S1EY84</accession>
<keyword evidence="2 5" id="KW-0547">Nucleotide-binding</keyword>
<dbReference type="Proteomes" id="UP000281118">
    <property type="component" value="Unassembled WGS sequence"/>
</dbReference>
<dbReference type="Gene3D" id="3.40.630.30">
    <property type="match status" value="1"/>
</dbReference>
<dbReference type="Gene3D" id="3.30.1490.20">
    <property type="entry name" value="ATP-grasp fold, A domain"/>
    <property type="match status" value="1"/>
</dbReference>
<comment type="caution">
    <text evidence="8">The sequence shown here is derived from an EMBL/GenBank/DDBJ whole genome shotgun (WGS) entry which is preliminary data.</text>
</comment>
<evidence type="ECO:0000256" key="3">
    <source>
        <dbReference type="ARBA" id="ARBA00022840"/>
    </source>
</evidence>
<keyword evidence="3 5" id="KW-0067">ATP-binding</keyword>
<dbReference type="SUPFAM" id="SSF52210">
    <property type="entry name" value="Succinyl-CoA synthetase domains"/>
    <property type="match status" value="2"/>
</dbReference>
<dbReference type="AlphaFoldDB" id="A0A3S1EY84"/>
<reference evidence="8 9" key="1">
    <citation type="submission" date="2018-12" db="EMBL/GenBank/DDBJ databases">
        <title>The genome sequences of Variovorax guangxiensis DSM 27352.</title>
        <authorList>
            <person name="Gao J."/>
            <person name="Sun J."/>
        </authorList>
    </citation>
    <scope>NUCLEOTIDE SEQUENCE [LARGE SCALE GENOMIC DNA]</scope>
    <source>
        <strain evidence="8 9">DSM 27352</strain>
    </source>
</reference>
<dbReference type="Pfam" id="PF13607">
    <property type="entry name" value="Succ_CoA_lig"/>
    <property type="match status" value="1"/>
</dbReference>